<protein>
    <submittedName>
        <fullName evidence="2">Uncharacterized protein</fullName>
    </submittedName>
</protein>
<dbReference type="RefSeq" id="XP_003876355.1">
    <property type="nucleotide sequence ID" value="XM_003876306.1"/>
</dbReference>
<evidence type="ECO:0000256" key="1">
    <source>
        <dbReference type="SAM" id="MobiDB-lite"/>
    </source>
</evidence>
<reference evidence="2 3" key="1">
    <citation type="journal article" date="2011" name="Genome Res.">
        <title>Chromosome and gene copy number variation allow major structural change between species and strains of Leishmania.</title>
        <authorList>
            <person name="Rogers M.B."/>
            <person name="Hilley J.D."/>
            <person name="Dickens N.J."/>
            <person name="Wilkes J."/>
            <person name="Bates P.A."/>
            <person name="Depledge D.P."/>
            <person name="Harris D."/>
            <person name="Her Y."/>
            <person name="Herzyk P."/>
            <person name="Imamura H."/>
            <person name="Otto T.D."/>
            <person name="Sanders M."/>
            <person name="Seeger K."/>
            <person name="Dujardin J.C."/>
            <person name="Berriman M."/>
            <person name="Smith D.F."/>
            <person name="Hertz-Fowler C."/>
            <person name="Mottram J.C."/>
        </authorList>
    </citation>
    <scope>NUCLEOTIDE SEQUENCE [LARGE SCALE GENOMIC DNA]</scope>
    <source>
        <strain evidence="2 3">MHOM/GT/2001/U1103</strain>
    </source>
</reference>
<dbReference type="KEGG" id="lmi:LMXM_26_0540"/>
<dbReference type="GeneID" id="13449583"/>
<feature type="region of interest" description="Disordered" evidence="1">
    <location>
        <begin position="1043"/>
        <end position="1078"/>
    </location>
</feature>
<proteinExistence type="predicted"/>
<sequence length="1152" mass="119923">METIAVEASPCDLHHALGSVPSGDPSLKDATLLCVASSACSCEVAPSTNEAPDATAAGRSCGAGAPAWLSATVTCTLDVLIQVHPSLSRGRFSDLLGKCHGVTVKKSKPHFARVTCCNARDLCELHDGLITLPLSPADIVATDVSTCSTRVKASTLSSVWSGERARGKSAQISIVDGTDGRALEAAIASAEEANCCSANAVCCAPEYLGILREMRLVCVARSLPTVALLVRFPQRCRRALVLLRPSVSRRHKKHRVTYHASLRFVSEGVQRVALMPMGDAAVLLADTFIHDAALSACASAGDGGASATLVLRGSYLSLHDGEQQSGALQPLLLHLGLRGATARQRVLRSLLHCHVTGAWYRLRFPARGASRVPCCRSVVSELALYTSEGHMLVFESFVTDKAHYALTLAGRDDPSMTVIYTCCVGTRLLFSKLDTSAAAESIAVSRPCDGVCGGALLVAPPWGFTDQWRHSTWMERALALATTPSVAVSGVLVSGEGGRRRRRHRASSVLAMSPNRGVWLLRTDSQLCVASVPTGTGAMGEHGDAVSTLVSAVKLDPSHALHDAQYVGCGGHAGFLLLCRRNSAGAAEPWDMTSAMSPVTVASAVGDRFVHCSRPQSPLQLLFLSLTAIGTAAAASASDAAISPLMPVPLISSSLLASLPPSFAHPSSRLRLVCAVSAADTPDSMVASENLSDTLYVAISSSGDARCAWTATVCLPSVWPSCTSLFHLCPNECSGVTRGAGTATGGACQAAPTLQWTAHALSALFPHTCLMAGGNEVRAWKAAVQGTTASSLGKTSPSAVASEEEWRLEAVLLELDYPYKHGTTSAAAAAALDVALGRGPHADGAALYYPAAAVAFHDALHALLHACFCGEAASTAGAVAVVAGFSAALRMSGLLARRRDCPDVRGDGVVATMRIVAFLHGCAQLLRHAMEDVAAVGNVSALQACASHLAQTVEAGAARRSPSATTATAWEVWGLLLQPLFDFVWGVVQAYGVSTELAAGLLEYCSPAVRSMAHARRHWWPDAGNAVHDTKPGNAALLKVPDETPRTSEPAAHAVSTGLSAQHDGVASPSGQRTSVPTAVSVPPAAAAIPSVSSYTSVELYEVVRRVFLTQGASAALSLLGELQRHDSAKAGVAEMAQMLEAMQGRLQGPAV</sequence>
<keyword evidence="3" id="KW-1185">Reference proteome</keyword>
<dbReference type="PhylomeDB" id="E9AY33"/>
<dbReference type="AlphaFoldDB" id="E9AY33"/>
<name>E9AY33_LEIMU</name>
<dbReference type="VEuPathDB" id="TriTrypDB:LmxM.26.0540"/>
<evidence type="ECO:0000313" key="2">
    <source>
        <dbReference type="EMBL" id="CBZ27874.1"/>
    </source>
</evidence>
<dbReference type="Proteomes" id="UP000007259">
    <property type="component" value="Chromosome 26"/>
</dbReference>
<gene>
    <name evidence="2" type="ORF">LMXM_26_0540</name>
</gene>
<dbReference type="OMA" id="LQWTAHA"/>
<dbReference type="EMBL" id="FR799579">
    <property type="protein sequence ID" value="CBZ27874.1"/>
    <property type="molecule type" value="Genomic_DNA"/>
</dbReference>
<dbReference type="OrthoDB" id="273693at2759"/>
<evidence type="ECO:0000313" key="3">
    <source>
        <dbReference type="Proteomes" id="UP000007259"/>
    </source>
</evidence>
<organism evidence="2 3">
    <name type="scientific">Leishmania mexicana (strain MHOM/GT/2001/U1103)</name>
    <dbReference type="NCBI Taxonomy" id="929439"/>
    <lineage>
        <taxon>Eukaryota</taxon>
        <taxon>Discoba</taxon>
        <taxon>Euglenozoa</taxon>
        <taxon>Kinetoplastea</taxon>
        <taxon>Metakinetoplastina</taxon>
        <taxon>Trypanosomatida</taxon>
        <taxon>Trypanosomatidae</taxon>
        <taxon>Leishmaniinae</taxon>
        <taxon>Leishmania</taxon>
    </lineage>
</organism>
<accession>E9AY33</accession>